<dbReference type="OrthoDB" id="4295522at2"/>
<name>A0A1I6ZWR8_9BACT</name>
<accession>A0A1I6ZWR8</accession>
<dbReference type="EMBL" id="FPBF01000002">
    <property type="protein sequence ID" value="SFT67160.1"/>
    <property type="molecule type" value="Genomic_DNA"/>
</dbReference>
<dbReference type="STRING" id="305507.SAMN04489724_1517"/>
<reference evidence="3" key="1">
    <citation type="submission" date="2016-10" db="EMBL/GenBank/DDBJ databases">
        <authorList>
            <person name="Varghese N."/>
            <person name="Submissions S."/>
        </authorList>
    </citation>
    <scope>NUCLEOTIDE SEQUENCE [LARGE SCALE GENOMIC DNA]</scope>
    <source>
        <strain evidence="3">DSM 23445</strain>
    </source>
</reference>
<dbReference type="Pfam" id="PF12867">
    <property type="entry name" value="DinB_2"/>
    <property type="match status" value="1"/>
</dbReference>
<keyword evidence="3" id="KW-1185">Reference proteome</keyword>
<dbReference type="Gene3D" id="1.20.120.450">
    <property type="entry name" value="dinb family like domain"/>
    <property type="match status" value="1"/>
</dbReference>
<dbReference type="InterPro" id="IPR034660">
    <property type="entry name" value="DinB/YfiT-like"/>
</dbReference>
<protein>
    <submittedName>
        <fullName evidence="2">DinB superfamily protein</fullName>
    </submittedName>
</protein>
<dbReference type="RefSeq" id="WP_091692093.1">
    <property type="nucleotide sequence ID" value="NZ_FPBF01000002.1"/>
</dbReference>
<organism evidence="2 3">
    <name type="scientific">Algoriphagus locisalis</name>
    <dbReference type="NCBI Taxonomy" id="305507"/>
    <lineage>
        <taxon>Bacteria</taxon>
        <taxon>Pseudomonadati</taxon>
        <taxon>Bacteroidota</taxon>
        <taxon>Cytophagia</taxon>
        <taxon>Cytophagales</taxon>
        <taxon>Cyclobacteriaceae</taxon>
        <taxon>Algoriphagus</taxon>
    </lineage>
</organism>
<evidence type="ECO:0000259" key="1">
    <source>
        <dbReference type="Pfam" id="PF12867"/>
    </source>
</evidence>
<proteinExistence type="predicted"/>
<feature type="domain" description="DinB-like" evidence="1">
    <location>
        <begin position="9"/>
        <end position="144"/>
    </location>
</feature>
<dbReference type="Proteomes" id="UP000199673">
    <property type="component" value="Unassembled WGS sequence"/>
</dbReference>
<evidence type="ECO:0000313" key="3">
    <source>
        <dbReference type="Proteomes" id="UP000199673"/>
    </source>
</evidence>
<sequence>MNNDFNIWENNRNIYLKFLIHNSLEQLNKIPEGFNNNLIWNIGHVIVVQQRLVYGLANLPLNISDDLFQKYKPGTKPELAEPLETVELFKELLIEPIEQTKSDFTSGKLNDYSPYTTSKGFHLASAADAITFNNYHEAMHLGTMVSLLKFIK</sequence>
<gene>
    <name evidence="2" type="ORF">SAMN04489724_1517</name>
</gene>
<dbReference type="SUPFAM" id="SSF109854">
    <property type="entry name" value="DinB/YfiT-like putative metalloenzymes"/>
    <property type="match status" value="1"/>
</dbReference>
<dbReference type="AlphaFoldDB" id="A0A1I6ZWR8"/>
<evidence type="ECO:0000313" key="2">
    <source>
        <dbReference type="EMBL" id="SFT67160.1"/>
    </source>
</evidence>
<dbReference type="InterPro" id="IPR024775">
    <property type="entry name" value="DinB-like"/>
</dbReference>